<name>A0A168JVB1_MUCCL</name>
<organism evidence="1 2">
    <name type="scientific">Mucor lusitanicus CBS 277.49</name>
    <dbReference type="NCBI Taxonomy" id="747725"/>
    <lineage>
        <taxon>Eukaryota</taxon>
        <taxon>Fungi</taxon>
        <taxon>Fungi incertae sedis</taxon>
        <taxon>Mucoromycota</taxon>
        <taxon>Mucoromycotina</taxon>
        <taxon>Mucoromycetes</taxon>
        <taxon>Mucorales</taxon>
        <taxon>Mucorineae</taxon>
        <taxon>Mucoraceae</taxon>
        <taxon>Mucor</taxon>
    </lineage>
</organism>
<sequence length="304" mass="34132">MLNNLFLADDDIIIKLCWLEKLTDHTRSTKWGGIGFSVIKQHNATIPDKIDDKNKLIKGMKSVLAFTEALGNKVPIPIYYCRFYGYHLRQKRGSAFSKRYNAYWAERADTNDTATEVVKKRIFKMVTTVHDKICDAVENSTKIMEINKSVHEINRETSDEEVLGLDNQGVLDVSKDTIEEGELAELTSIGDIPGIDCQHHAKAIKEAPLSTILLRQALATSTLLPNEIFTIATHADLHFVEVIGTHLLNNPLRAKKLERDIAITVLNNRFLADNDIIIGLYPSSTVYKYTIGDIASLSVKHLAN</sequence>
<dbReference type="EMBL" id="AMYB01000005">
    <property type="protein sequence ID" value="OAD01661.1"/>
    <property type="molecule type" value="Genomic_DNA"/>
</dbReference>
<dbReference type="VEuPathDB" id="FungiDB:MUCCIDRAFT_111002"/>
<dbReference type="OrthoDB" id="2286618at2759"/>
<evidence type="ECO:0000313" key="2">
    <source>
        <dbReference type="Proteomes" id="UP000077051"/>
    </source>
</evidence>
<comment type="caution">
    <text evidence="1">The sequence shown here is derived from an EMBL/GenBank/DDBJ whole genome shotgun (WGS) entry which is preliminary data.</text>
</comment>
<dbReference type="AlphaFoldDB" id="A0A168JVB1"/>
<proteinExistence type="predicted"/>
<keyword evidence="2" id="KW-1185">Reference proteome</keyword>
<protein>
    <submittedName>
        <fullName evidence="1">Uncharacterized protein</fullName>
    </submittedName>
</protein>
<dbReference type="Proteomes" id="UP000077051">
    <property type="component" value="Unassembled WGS sequence"/>
</dbReference>
<gene>
    <name evidence="1" type="ORF">MUCCIDRAFT_111002</name>
</gene>
<accession>A0A168JVB1</accession>
<evidence type="ECO:0000313" key="1">
    <source>
        <dbReference type="EMBL" id="OAD01661.1"/>
    </source>
</evidence>
<reference evidence="1 2" key="1">
    <citation type="submission" date="2015-06" db="EMBL/GenBank/DDBJ databases">
        <title>Expansion of signal transduction pathways in fungi by whole-genome duplication.</title>
        <authorList>
            <consortium name="DOE Joint Genome Institute"/>
            <person name="Corrochano L.M."/>
            <person name="Kuo A."/>
            <person name="Marcet-Houben M."/>
            <person name="Polaino S."/>
            <person name="Salamov A."/>
            <person name="Villalobos J.M."/>
            <person name="Alvarez M.I."/>
            <person name="Avalos J."/>
            <person name="Benito E.P."/>
            <person name="Benoit I."/>
            <person name="Burger G."/>
            <person name="Camino L.P."/>
            <person name="Canovas D."/>
            <person name="Cerda-Olmedo E."/>
            <person name="Cheng J.-F."/>
            <person name="Dominguez A."/>
            <person name="Elias M."/>
            <person name="Eslava A.P."/>
            <person name="Glaser F."/>
            <person name="Grimwood J."/>
            <person name="Gutierrez G."/>
            <person name="Heitman J."/>
            <person name="Henrissat B."/>
            <person name="Iturriaga E.A."/>
            <person name="Lang B.F."/>
            <person name="Lavin J.L."/>
            <person name="Lee S."/>
            <person name="Li W."/>
            <person name="Lindquist E."/>
            <person name="Lopez-Garcia S."/>
            <person name="Luque E.M."/>
            <person name="Marcos A.T."/>
            <person name="Martin J."/>
            <person name="Mccluskey K."/>
            <person name="Medina H.R."/>
            <person name="Miralles-Duran A."/>
            <person name="Miyazaki A."/>
            <person name="Munoz-Torres E."/>
            <person name="Oguiza J.A."/>
            <person name="Ohm R."/>
            <person name="Olmedo M."/>
            <person name="Orejas M."/>
            <person name="Ortiz-Castellanos L."/>
            <person name="Pisabarro A.G."/>
            <person name="Rodriguez-Romero J."/>
            <person name="Ruiz-Herrera J."/>
            <person name="Ruiz-Vazquez R."/>
            <person name="Sanz C."/>
            <person name="Schackwitz W."/>
            <person name="Schmutz J."/>
            <person name="Shahriari M."/>
            <person name="Shelest E."/>
            <person name="Silva-Franco F."/>
            <person name="Soanes D."/>
            <person name="Syed K."/>
            <person name="Tagua V.G."/>
            <person name="Talbot N.J."/>
            <person name="Thon M."/>
            <person name="De Vries R.P."/>
            <person name="Wiebenga A."/>
            <person name="Yadav J.S."/>
            <person name="Braun E.L."/>
            <person name="Baker S."/>
            <person name="Garre V."/>
            <person name="Horwitz B."/>
            <person name="Torres-Martinez S."/>
            <person name="Idnurm A."/>
            <person name="Herrera-Estrella A."/>
            <person name="Gabaldon T."/>
            <person name="Grigoriev I.V."/>
        </authorList>
    </citation>
    <scope>NUCLEOTIDE SEQUENCE [LARGE SCALE GENOMIC DNA]</scope>
    <source>
        <strain evidence="1 2">CBS 277.49</strain>
    </source>
</reference>